<reference evidence="1 2" key="1">
    <citation type="journal article" date="2019" name="Nat. Ecol. Evol.">
        <title>Megaphylogeny resolves global patterns of mushroom evolution.</title>
        <authorList>
            <person name="Varga T."/>
            <person name="Krizsan K."/>
            <person name="Foldi C."/>
            <person name="Dima B."/>
            <person name="Sanchez-Garcia M."/>
            <person name="Sanchez-Ramirez S."/>
            <person name="Szollosi G.J."/>
            <person name="Szarkandi J.G."/>
            <person name="Papp V."/>
            <person name="Albert L."/>
            <person name="Andreopoulos W."/>
            <person name="Angelini C."/>
            <person name="Antonin V."/>
            <person name="Barry K.W."/>
            <person name="Bougher N.L."/>
            <person name="Buchanan P."/>
            <person name="Buyck B."/>
            <person name="Bense V."/>
            <person name="Catcheside P."/>
            <person name="Chovatia M."/>
            <person name="Cooper J."/>
            <person name="Damon W."/>
            <person name="Desjardin D."/>
            <person name="Finy P."/>
            <person name="Geml J."/>
            <person name="Haridas S."/>
            <person name="Hughes K."/>
            <person name="Justo A."/>
            <person name="Karasinski D."/>
            <person name="Kautmanova I."/>
            <person name="Kiss B."/>
            <person name="Kocsube S."/>
            <person name="Kotiranta H."/>
            <person name="LaButti K.M."/>
            <person name="Lechner B.E."/>
            <person name="Liimatainen K."/>
            <person name="Lipzen A."/>
            <person name="Lukacs Z."/>
            <person name="Mihaltcheva S."/>
            <person name="Morgado L.N."/>
            <person name="Niskanen T."/>
            <person name="Noordeloos M.E."/>
            <person name="Ohm R.A."/>
            <person name="Ortiz-Santana B."/>
            <person name="Ovrebo C."/>
            <person name="Racz N."/>
            <person name="Riley R."/>
            <person name="Savchenko A."/>
            <person name="Shiryaev A."/>
            <person name="Soop K."/>
            <person name="Spirin V."/>
            <person name="Szebenyi C."/>
            <person name="Tomsovsky M."/>
            <person name="Tulloss R.E."/>
            <person name="Uehling J."/>
            <person name="Grigoriev I.V."/>
            <person name="Vagvolgyi C."/>
            <person name="Papp T."/>
            <person name="Martin F.M."/>
            <person name="Miettinen O."/>
            <person name="Hibbett D.S."/>
            <person name="Nagy L.G."/>
        </authorList>
    </citation>
    <scope>NUCLEOTIDE SEQUENCE [LARGE SCALE GENOMIC DNA]</scope>
    <source>
        <strain evidence="1 2">OMC1185</strain>
    </source>
</reference>
<proteinExistence type="predicted"/>
<protein>
    <submittedName>
        <fullName evidence="1">Uncharacterized protein</fullName>
    </submittedName>
</protein>
<evidence type="ECO:0000313" key="2">
    <source>
        <dbReference type="Proteomes" id="UP000305948"/>
    </source>
</evidence>
<name>A0A5C3NHX0_9AGAM</name>
<keyword evidence="2" id="KW-1185">Reference proteome</keyword>
<accession>A0A5C3NHX0</accession>
<evidence type="ECO:0000313" key="1">
    <source>
        <dbReference type="EMBL" id="TFK53171.1"/>
    </source>
</evidence>
<gene>
    <name evidence="1" type="ORF">OE88DRAFT_1734118</name>
</gene>
<dbReference type="EMBL" id="ML213508">
    <property type="protein sequence ID" value="TFK53171.1"/>
    <property type="molecule type" value="Genomic_DNA"/>
</dbReference>
<dbReference type="Proteomes" id="UP000305948">
    <property type="component" value="Unassembled WGS sequence"/>
</dbReference>
<sequence length="263" mass="29466">MNASQSTERSIDLQVLIPPELCTRDVSIPWDATLLDLLATLKQFVTQDHKANINLHAVSPLPICVGERQNLNPLFKPKQEAKHLLTADAVTEVYLKILVRNPDREKWLNEHTAIHQLKRLKFREAYPQVIDPHRTECIDFIVTASDPPVLGKHGRDSQENSPITCMKAAIAGAYRNLDPSDGAIITNYYSQQADAARALFDARYVSGQHAAMRLAPPVEIYCSAFANLKARLYGTVDQAADPVIYLDMPELMPGWNPSQKDRT</sequence>
<organism evidence="1 2">
    <name type="scientific">Heliocybe sulcata</name>
    <dbReference type="NCBI Taxonomy" id="5364"/>
    <lineage>
        <taxon>Eukaryota</taxon>
        <taxon>Fungi</taxon>
        <taxon>Dikarya</taxon>
        <taxon>Basidiomycota</taxon>
        <taxon>Agaricomycotina</taxon>
        <taxon>Agaricomycetes</taxon>
        <taxon>Gloeophyllales</taxon>
        <taxon>Gloeophyllaceae</taxon>
        <taxon>Heliocybe</taxon>
    </lineage>
</organism>
<dbReference type="AlphaFoldDB" id="A0A5C3NHX0"/>